<comment type="caution">
    <text evidence="2">The sequence shown here is derived from an EMBL/GenBank/DDBJ whole genome shotgun (WGS) entry which is preliminary data.</text>
</comment>
<protein>
    <submittedName>
        <fullName evidence="2">YlaC family protein</fullName>
    </submittedName>
</protein>
<keyword evidence="1" id="KW-0472">Membrane</keyword>
<dbReference type="RefSeq" id="WP_095921304.1">
    <property type="nucleotide sequence ID" value="NZ_CBCSED010000001.1"/>
</dbReference>
<keyword evidence="1" id="KW-1133">Transmembrane helix</keyword>
<keyword evidence="3" id="KW-1185">Reference proteome</keyword>
<dbReference type="InterPro" id="IPR019713">
    <property type="entry name" value="Memb_YlaC"/>
</dbReference>
<dbReference type="Pfam" id="PF10777">
    <property type="entry name" value="YlaC"/>
    <property type="match status" value="1"/>
</dbReference>
<name>A0ABS0DM87_9GAMM</name>
<gene>
    <name evidence="2" type="ORF">IV431_05530</name>
</gene>
<organism evidence="2 3">
    <name type="scientific">Rahnella victoriana</name>
    <dbReference type="NCBI Taxonomy" id="1510570"/>
    <lineage>
        <taxon>Bacteria</taxon>
        <taxon>Pseudomonadati</taxon>
        <taxon>Pseudomonadota</taxon>
        <taxon>Gammaproteobacteria</taxon>
        <taxon>Enterobacterales</taxon>
        <taxon>Yersiniaceae</taxon>
        <taxon>Rahnella</taxon>
    </lineage>
</organism>
<feature type="transmembrane region" description="Helical" evidence="1">
    <location>
        <begin position="31"/>
        <end position="55"/>
    </location>
</feature>
<proteinExistence type="predicted"/>
<evidence type="ECO:0000313" key="3">
    <source>
        <dbReference type="Proteomes" id="UP000600307"/>
    </source>
</evidence>
<accession>A0ABS0DM87</accession>
<evidence type="ECO:0000313" key="2">
    <source>
        <dbReference type="EMBL" id="MBF7955007.1"/>
    </source>
</evidence>
<dbReference type="Proteomes" id="UP000600307">
    <property type="component" value="Unassembled WGS sequence"/>
</dbReference>
<sequence>MDVIKNVLNSEIDRINRQEGRDGKARINAEFFVNHPWLCLAMLVGYIAVGIVMYVSPYMGIGWFIGFTAFLIFMSAMLLLEIKPVYRYEDIGVLDLRVCYNGEWYFSRELPADAVQTILAAPGVSAQVKNRIESIVRHKGFVDFYDVYDLARLERQQPDNAGTAQLAHSYRP</sequence>
<evidence type="ECO:0000256" key="1">
    <source>
        <dbReference type="SAM" id="Phobius"/>
    </source>
</evidence>
<keyword evidence="1" id="KW-0812">Transmembrane</keyword>
<dbReference type="EMBL" id="JADOBH010000001">
    <property type="protein sequence ID" value="MBF7955007.1"/>
    <property type="molecule type" value="Genomic_DNA"/>
</dbReference>
<feature type="transmembrane region" description="Helical" evidence="1">
    <location>
        <begin position="61"/>
        <end position="80"/>
    </location>
</feature>
<reference evidence="2 3" key="1">
    <citation type="submission" date="2020-11" db="EMBL/GenBank/DDBJ databases">
        <title>Taxonomic investigation of Rahnella spp.</title>
        <authorList>
            <person name="Lee S.D."/>
        </authorList>
    </citation>
    <scope>NUCLEOTIDE SEQUENCE [LARGE SCALE GENOMIC DNA]</scope>
    <source>
        <strain evidence="2 3">SAP-10</strain>
    </source>
</reference>